<evidence type="ECO:0000313" key="2">
    <source>
        <dbReference type="Proteomes" id="UP000183658"/>
    </source>
</evidence>
<protein>
    <submittedName>
        <fullName evidence="1">Uncharacterized protein</fullName>
    </submittedName>
</protein>
<organism evidence="1 2">
    <name type="scientific">Flavobacterium frigoris</name>
    <dbReference type="NCBI Taxonomy" id="229204"/>
    <lineage>
        <taxon>Bacteria</taxon>
        <taxon>Pseudomonadati</taxon>
        <taxon>Bacteroidota</taxon>
        <taxon>Flavobacteriia</taxon>
        <taxon>Flavobacteriales</taxon>
        <taxon>Flavobacteriaceae</taxon>
        <taxon>Flavobacterium</taxon>
    </lineage>
</organism>
<sequence>MGFVCTGISKIILPSIPFPISFFKVAFPPPTLLDATSAILVLGGYLSVNSSIYFIPVDSCISKNCVYFLDTIS</sequence>
<evidence type="ECO:0000313" key="1">
    <source>
        <dbReference type="EMBL" id="SER41147.1"/>
    </source>
</evidence>
<keyword evidence="2" id="KW-1185">Reference proteome</keyword>
<proteinExistence type="predicted"/>
<name>A0A1H9NZA3_FLAFI</name>
<dbReference type="AlphaFoldDB" id="A0A1H9NZA3"/>
<gene>
    <name evidence="1" type="ORF">SAMN05444355_1122</name>
</gene>
<dbReference type="Proteomes" id="UP000183658">
    <property type="component" value="Unassembled WGS sequence"/>
</dbReference>
<reference evidence="2" key="1">
    <citation type="submission" date="2016-10" db="EMBL/GenBank/DDBJ databases">
        <authorList>
            <person name="Varghese N."/>
            <person name="Submissions S."/>
        </authorList>
    </citation>
    <scope>NUCLEOTIDE SEQUENCE [LARGE SCALE GENOMIC DNA]</scope>
    <source>
        <strain evidence="2">DSM 15719</strain>
    </source>
</reference>
<accession>A0A1H9NZA3</accession>
<dbReference type="EMBL" id="FOFZ01000012">
    <property type="protein sequence ID" value="SER41147.1"/>
    <property type="molecule type" value="Genomic_DNA"/>
</dbReference>